<keyword evidence="5" id="KW-0902">Two-component regulatory system</keyword>
<evidence type="ECO:0000256" key="1">
    <source>
        <dbReference type="ARBA" id="ARBA00000085"/>
    </source>
</evidence>
<keyword evidence="3" id="KW-0808">Transferase</keyword>
<evidence type="ECO:0000259" key="7">
    <source>
        <dbReference type="SMART" id="SM00387"/>
    </source>
</evidence>
<comment type="catalytic activity">
    <reaction evidence="1">
        <text>ATP + protein L-histidine = ADP + protein N-phospho-L-histidine.</text>
        <dbReference type="EC" id="2.7.13.3"/>
    </reaction>
</comment>
<evidence type="ECO:0000256" key="2">
    <source>
        <dbReference type="ARBA" id="ARBA00012438"/>
    </source>
</evidence>
<evidence type="ECO:0000313" key="8">
    <source>
        <dbReference type="EMBL" id="MBC2595280.1"/>
    </source>
</evidence>
<dbReference type="InterPro" id="IPR036890">
    <property type="entry name" value="HATPase_C_sf"/>
</dbReference>
<proteinExistence type="predicted"/>
<gene>
    <name evidence="8" type="ORF">H5P28_13510</name>
</gene>
<dbReference type="GO" id="GO:0004673">
    <property type="term" value="F:protein histidine kinase activity"/>
    <property type="evidence" value="ECO:0007669"/>
    <property type="project" value="UniProtKB-EC"/>
</dbReference>
<keyword evidence="4" id="KW-0418">Kinase</keyword>
<keyword evidence="6" id="KW-0812">Transmembrane</keyword>
<sequence length="666" mass="75735">MIWGEYLSGGGTSYFPYRKLAEVKSEITSLEAELAKLPERHVRWMGERFGYHSAFSRPTQDDEVLGEWVELKFNRVTPVVALALAPAVNPESDRKESYGFPRRFRIEFRMKRGGDPVYVIDCTEEDFPDPGIAPVIFDGLDFDARFMKIYVDRGQITDGMEFFALSEIYVIEKREVGFDNIAPYSRRYNSRFFESYPYWDERFISDRNSSLGLPLGTEQKNNTDFIGEFAGYRDDNKVQIVFDLGREQTLGRATFYPAMPKTGMLLPHFGYPNEIYIEVFNDPELTRPLYRMDVVPDYKVRSYKDGISYRPVTDMFFAAPLEDARGRYVRITTSGLQSYEENSVLAFGEIILWGGDKNLSNGCRVAVQTSMQPMGPLHPERLVDGYVNSLKIINTYDWLKGLEKRNQLERELADKEQQLTRLENTMAKSWKALVTGILIVIALTVALVITSLKIAGIRSMRAVREQISRDLHDDVGCNIGTLSLGISNLQEELASSDYSHDIKDLYLVTQETAAALEEAVFFTNQGEILIADLAVRLEERARIILGDLMKVNFTVSGVLSKRPVDFIVRRHLFLFFKEALHNCAKHSHATQVDINLEMDGSKLSIRVSDNGQGFDMKSLKRISGLKNMATRASRVGGHLDVQSAPGQGTVLDFRLAIYSRREGRLK</sequence>
<dbReference type="CDD" id="cd16917">
    <property type="entry name" value="HATPase_UhpB-NarQ-NarX-like"/>
    <property type="match status" value="1"/>
</dbReference>
<dbReference type="Proteomes" id="UP000546464">
    <property type="component" value="Unassembled WGS sequence"/>
</dbReference>
<dbReference type="PANTHER" id="PTHR24421:SF10">
    <property type="entry name" value="NITRATE_NITRITE SENSOR PROTEIN NARQ"/>
    <property type="match status" value="1"/>
</dbReference>
<feature type="transmembrane region" description="Helical" evidence="6">
    <location>
        <begin position="430"/>
        <end position="452"/>
    </location>
</feature>
<dbReference type="PANTHER" id="PTHR24421">
    <property type="entry name" value="NITRATE/NITRITE SENSOR PROTEIN NARX-RELATED"/>
    <property type="match status" value="1"/>
</dbReference>
<evidence type="ECO:0000256" key="5">
    <source>
        <dbReference type="ARBA" id="ARBA00023012"/>
    </source>
</evidence>
<dbReference type="GO" id="GO:0000160">
    <property type="term" value="P:phosphorelay signal transduction system"/>
    <property type="evidence" value="ECO:0007669"/>
    <property type="project" value="UniProtKB-KW"/>
</dbReference>
<keyword evidence="6" id="KW-1133">Transmembrane helix</keyword>
<comment type="caution">
    <text evidence="8">The sequence shown here is derived from an EMBL/GenBank/DDBJ whole genome shotgun (WGS) entry which is preliminary data.</text>
</comment>
<dbReference type="RefSeq" id="WP_185676235.1">
    <property type="nucleotide sequence ID" value="NZ_JACHVB010000035.1"/>
</dbReference>
<dbReference type="Gene3D" id="3.30.565.10">
    <property type="entry name" value="Histidine kinase-like ATPase, C-terminal domain"/>
    <property type="match status" value="1"/>
</dbReference>
<dbReference type="Pfam" id="PF02518">
    <property type="entry name" value="HATPase_c"/>
    <property type="match status" value="1"/>
</dbReference>
<dbReference type="SUPFAM" id="SSF55874">
    <property type="entry name" value="ATPase domain of HSP90 chaperone/DNA topoisomerase II/histidine kinase"/>
    <property type="match status" value="1"/>
</dbReference>
<keyword evidence="6" id="KW-0472">Membrane</keyword>
<dbReference type="InterPro" id="IPR003594">
    <property type="entry name" value="HATPase_dom"/>
</dbReference>
<dbReference type="AlphaFoldDB" id="A0A842HGH4"/>
<accession>A0A842HGH4</accession>
<dbReference type="EC" id="2.7.13.3" evidence="2"/>
<protein>
    <recommendedName>
        <fullName evidence="2">histidine kinase</fullName>
        <ecNumber evidence="2">2.7.13.3</ecNumber>
    </recommendedName>
</protein>
<name>A0A842HGH4_9BACT</name>
<evidence type="ECO:0000256" key="4">
    <source>
        <dbReference type="ARBA" id="ARBA00022777"/>
    </source>
</evidence>
<evidence type="ECO:0000256" key="3">
    <source>
        <dbReference type="ARBA" id="ARBA00022679"/>
    </source>
</evidence>
<organism evidence="8 9">
    <name type="scientific">Ruficoccus amylovorans</name>
    <dbReference type="NCBI Taxonomy" id="1804625"/>
    <lineage>
        <taxon>Bacteria</taxon>
        <taxon>Pseudomonadati</taxon>
        <taxon>Verrucomicrobiota</taxon>
        <taxon>Opitutia</taxon>
        <taxon>Puniceicoccales</taxon>
        <taxon>Cerasicoccaceae</taxon>
        <taxon>Ruficoccus</taxon>
    </lineage>
</organism>
<feature type="domain" description="Histidine kinase/HSP90-like ATPase" evidence="7">
    <location>
        <begin position="567"/>
        <end position="659"/>
    </location>
</feature>
<dbReference type="InterPro" id="IPR050482">
    <property type="entry name" value="Sensor_HK_TwoCompSys"/>
</dbReference>
<evidence type="ECO:0000256" key="6">
    <source>
        <dbReference type="SAM" id="Phobius"/>
    </source>
</evidence>
<dbReference type="SMART" id="SM00387">
    <property type="entry name" value="HATPase_c"/>
    <property type="match status" value="1"/>
</dbReference>
<dbReference type="EMBL" id="JACHVB010000035">
    <property type="protein sequence ID" value="MBC2595280.1"/>
    <property type="molecule type" value="Genomic_DNA"/>
</dbReference>
<evidence type="ECO:0000313" key="9">
    <source>
        <dbReference type="Proteomes" id="UP000546464"/>
    </source>
</evidence>
<keyword evidence="9" id="KW-1185">Reference proteome</keyword>
<reference evidence="8 9" key="1">
    <citation type="submission" date="2020-07" db="EMBL/GenBank/DDBJ databases">
        <authorList>
            <person name="Feng X."/>
        </authorList>
    </citation>
    <scope>NUCLEOTIDE SEQUENCE [LARGE SCALE GENOMIC DNA]</scope>
    <source>
        <strain evidence="8 9">JCM31066</strain>
    </source>
</reference>